<dbReference type="RefSeq" id="WP_188466808.1">
    <property type="nucleotide sequence ID" value="NZ_BMFQ01000004.1"/>
</dbReference>
<evidence type="ECO:0000256" key="2">
    <source>
        <dbReference type="SAM" id="SignalP"/>
    </source>
</evidence>
<dbReference type="NCBIfam" id="TIGR04183">
    <property type="entry name" value="Por_Secre_tail"/>
    <property type="match status" value="1"/>
</dbReference>
<reference evidence="4" key="1">
    <citation type="journal article" date="2014" name="Int. J. Syst. Evol. Microbiol.">
        <title>Complete genome sequence of Corynebacterium casei LMG S-19264T (=DSM 44701T), isolated from a smear-ripened cheese.</title>
        <authorList>
            <consortium name="US DOE Joint Genome Institute (JGI-PGF)"/>
            <person name="Walter F."/>
            <person name="Albersmeier A."/>
            <person name="Kalinowski J."/>
            <person name="Ruckert C."/>
        </authorList>
    </citation>
    <scope>NUCLEOTIDE SEQUENCE</scope>
    <source>
        <strain evidence="4">CGMCC 1.12751</strain>
    </source>
</reference>
<evidence type="ECO:0000313" key="4">
    <source>
        <dbReference type="EMBL" id="GGG59263.1"/>
    </source>
</evidence>
<dbReference type="Proteomes" id="UP000625976">
    <property type="component" value="Unassembled WGS sequence"/>
</dbReference>
<feature type="domain" description="Secretion system C-terminal sorting" evidence="3">
    <location>
        <begin position="212"/>
        <end position="279"/>
    </location>
</feature>
<comment type="caution">
    <text evidence="4">The sequence shown here is derived from an EMBL/GenBank/DDBJ whole genome shotgun (WGS) entry which is preliminary data.</text>
</comment>
<evidence type="ECO:0000256" key="1">
    <source>
        <dbReference type="ARBA" id="ARBA00022729"/>
    </source>
</evidence>
<name>A0A917GWC7_9FLAO</name>
<evidence type="ECO:0000313" key="5">
    <source>
        <dbReference type="Proteomes" id="UP000625976"/>
    </source>
</evidence>
<feature type="signal peptide" evidence="2">
    <location>
        <begin position="1"/>
        <end position="20"/>
    </location>
</feature>
<feature type="chain" id="PRO_5037595477" description="Secretion system C-terminal sorting domain-containing protein" evidence="2">
    <location>
        <begin position="21"/>
        <end position="281"/>
    </location>
</feature>
<dbReference type="AlphaFoldDB" id="A0A917GWC7"/>
<keyword evidence="5" id="KW-1185">Reference proteome</keyword>
<protein>
    <recommendedName>
        <fullName evidence="3">Secretion system C-terminal sorting domain-containing protein</fullName>
    </recommendedName>
</protein>
<accession>A0A917GWC7</accession>
<organism evidence="4 5">
    <name type="scientific">Bizionia arctica</name>
    <dbReference type="NCBI Taxonomy" id="1495645"/>
    <lineage>
        <taxon>Bacteria</taxon>
        <taxon>Pseudomonadati</taxon>
        <taxon>Bacteroidota</taxon>
        <taxon>Flavobacteriia</taxon>
        <taxon>Flavobacteriales</taxon>
        <taxon>Flavobacteriaceae</taxon>
        <taxon>Bizionia</taxon>
    </lineage>
</organism>
<dbReference type="Pfam" id="PF18962">
    <property type="entry name" value="Por_Secre_tail"/>
    <property type="match status" value="1"/>
</dbReference>
<keyword evidence="1 2" id="KW-0732">Signal</keyword>
<dbReference type="InterPro" id="IPR026444">
    <property type="entry name" value="Secre_tail"/>
</dbReference>
<proteinExistence type="predicted"/>
<gene>
    <name evidence="4" type="ORF">GCM10010976_32520</name>
</gene>
<sequence length="281" mass="29720">MKKNYILFLFFGIFFLQINAQTDCSQSNAPTLTTVINTNPEGVNQSVALDLLVEAGTQFNLESVTVLFLSNNGAALNSTGTVSVYNASGTPGPGTIITTETMAPTAVTQTGVISTYTMFNVTFTFTSPVVLDNTAGTSGATFWVGFNMGNVAGSETGIGGGTSSVVGNAYAFKNNNTSGIWAVTTSGVDGIYTFNGTCSLGVDEYALSNVSIYPNPMSNEVNINLHNSLQVNRVTIYSITGQEVLKVENKSKLDVSKLNPGIYVLKIETDEGSITKKMVKN</sequence>
<reference evidence="4" key="2">
    <citation type="submission" date="2020-09" db="EMBL/GenBank/DDBJ databases">
        <authorList>
            <person name="Sun Q."/>
            <person name="Zhou Y."/>
        </authorList>
    </citation>
    <scope>NUCLEOTIDE SEQUENCE</scope>
    <source>
        <strain evidence="4">CGMCC 1.12751</strain>
    </source>
</reference>
<dbReference type="EMBL" id="BMFQ01000004">
    <property type="protein sequence ID" value="GGG59263.1"/>
    <property type="molecule type" value="Genomic_DNA"/>
</dbReference>
<evidence type="ECO:0000259" key="3">
    <source>
        <dbReference type="Pfam" id="PF18962"/>
    </source>
</evidence>